<dbReference type="PANTHER" id="PTHR45833:SF1">
    <property type="entry name" value="METHIONINE SYNTHASE"/>
    <property type="match status" value="1"/>
</dbReference>
<evidence type="ECO:0000256" key="5">
    <source>
        <dbReference type="ARBA" id="ARBA00010398"/>
    </source>
</evidence>
<evidence type="ECO:0000259" key="25">
    <source>
        <dbReference type="PROSITE" id="PS50974"/>
    </source>
</evidence>
<dbReference type="EMBL" id="BAAAHH010000005">
    <property type="protein sequence ID" value="GAA0945113.1"/>
    <property type="molecule type" value="Genomic_DNA"/>
</dbReference>
<evidence type="ECO:0000313" key="28">
    <source>
        <dbReference type="EMBL" id="GAA0945113.1"/>
    </source>
</evidence>
<feature type="domain" description="Hcy-binding" evidence="23">
    <location>
        <begin position="15"/>
        <end position="325"/>
    </location>
</feature>
<keyword evidence="9 21" id="KW-0028">Amino-acid biosynthesis</keyword>
<evidence type="ECO:0000256" key="4">
    <source>
        <dbReference type="ARBA" id="ARBA00005178"/>
    </source>
</evidence>
<keyword evidence="17 21" id="KW-0170">Cobalt</keyword>
<evidence type="ECO:0000256" key="13">
    <source>
        <dbReference type="ARBA" id="ARBA00022723"/>
    </source>
</evidence>
<keyword evidence="11 21" id="KW-0808">Transferase</keyword>
<dbReference type="InterPro" id="IPR036724">
    <property type="entry name" value="Cobalamin-bd_sf"/>
</dbReference>
<comment type="similarity">
    <text evidence="5">Belongs to the vitamin-B12 dependent methionine synthase family.</text>
</comment>
<dbReference type="InterPro" id="IPR000489">
    <property type="entry name" value="Pterin-binding_dom"/>
</dbReference>
<dbReference type="SUPFAM" id="SSF51717">
    <property type="entry name" value="Dihydropteroate synthetase-like"/>
    <property type="match status" value="1"/>
</dbReference>
<dbReference type="InterPro" id="IPR036589">
    <property type="entry name" value="HCY_dom_sf"/>
</dbReference>
<dbReference type="InterPro" id="IPR050554">
    <property type="entry name" value="Met_Synthase/Corrinoid"/>
</dbReference>
<evidence type="ECO:0000256" key="6">
    <source>
        <dbReference type="ARBA" id="ARBA00012032"/>
    </source>
</evidence>
<feature type="domain" description="B12-binding N-terminal" evidence="27">
    <location>
        <begin position="647"/>
        <end position="741"/>
    </location>
</feature>
<keyword evidence="29" id="KW-1185">Reference proteome</keyword>
<comment type="domain">
    <text evidence="21">Modular enzyme with four functionally distinct domains. The isolated Hcy-binding domain catalyzes methyl transfer from free methylcobalamin to homocysteine. The Hcy-binding domain in association with the pterin-binding domain catalyzes the methylation of cob(I)alamin by methyltetrahydrofolate and the methylation of homocysteine. The B12-binding domain binds the cofactor. The AdoMet activation domain binds S-adenosyl-L-methionine. Under aerobic conditions cob(I)alamin can be converted to inactive cob(II)alamin. Reductive methylation by S-adenosyl-L-methionine and flavodoxin regenerates methylcobalamin.</text>
</comment>
<protein>
    <recommendedName>
        <fullName evidence="7 20">Methionine synthase</fullName>
        <ecNumber evidence="6 20">2.1.1.13</ecNumber>
    </recommendedName>
    <alternativeName>
        <fullName evidence="19 21">5-methyltetrahydrofolate--homocysteine methyltransferase</fullName>
    </alternativeName>
</protein>
<evidence type="ECO:0000256" key="7">
    <source>
        <dbReference type="ARBA" id="ARBA00013998"/>
    </source>
</evidence>
<dbReference type="Pfam" id="PF02965">
    <property type="entry name" value="Met_synt_B12"/>
    <property type="match status" value="1"/>
</dbReference>
<evidence type="ECO:0000256" key="14">
    <source>
        <dbReference type="ARBA" id="ARBA00022737"/>
    </source>
</evidence>
<dbReference type="Gene3D" id="3.20.20.330">
    <property type="entry name" value="Homocysteine-binding-like domain"/>
    <property type="match status" value="1"/>
</dbReference>
<gene>
    <name evidence="28" type="primary">metH</name>
    <name evidence="28" type="ORF">GCM10009550_18580</name>
</gene>
<keyword evidence="10 21" id="KW-0846">Cobalamin</keyword>
<dbReference type="InterPro" id="IPR011822">
    <property type="entry name" value="MetH"/>
</dbReference>
<dbReference type="Pfam" id="PF02310">
    <property type="entry name" value="B12-binding"/>
    <property type="match status" value="1"/>
</dbReference>
<dbReference type="RefSeq" id="WP_344238855.1">
    <property type="nucleotide sequence ID" value="NZ_BAAAHH010000005.1"/>
</dbReference>
<dbReference type="PIRSF" id="PIRSF000381">
    <property type="entry name" value="MetH"/>
    <property type="match status" value="1"/>
</dbReference>
<evidence type="ECO:0000256" key="21">
    <source>
        <dbReference type="PIRNR" id="PIRNR000381"/>
    </source>
</evidence>
<dbReference type="CDD" id="cd00740">
    <property type="entry name" value="MeTr"/>
    <property type="match status" value="1"/>
</dbReference>
<evidence type="ECO:0000256" key="22">
    <source>
        <dbReference type="PROSITE-ProRule" id="PRU00333"/>
    </source>
</evidence>
<feature type="binding site" evidence="22">
    <location>
        <position position="311"/>
    </location>
    <ligand>
        <name>Zn(2+)</name>
        <dbReference type="ChEBI" id="CHEBI:29105"/>
    </ligand>
</feature>
<keyword evidence="16 21" id="KW-0486">Methionine biosynthesis</keyword>
<dbReference type="Gene3D" id="3.10.196.10">
    <property type="entry name" value="Vitamin B12-dependent methionine synthase, activation domain"/>
    <property type="match status" value="1"/>
</dbReference>
<dbReference type="Gene3D" id="3.20.20.20">
    <property type="entry name" value="Dihydropteroate synthase-like"/>
    <property type="match status" value="1"/>
</dbReference>
<dbReference type="SUPFAM" id="SSF52242">
    <property type="entry name" value="Cobalamin (vitamin B12)-binding domain"/>
    <property type="match status" value="1"/>
</dbReference>
<dbReference type="InterPro" id="IPR003759">
    <property type="entry name" value="Cbl-bd_cap"/>
</dbReference>
<evidence type="ECO:0000259" key="27">
    <source>
        <dbReference type="PROSITE" id="PS51337"/>
    </source>
</evidence>
<evidence type="ECO:0000256" key="15">
    <source>
        <dbReference type="ARBA" id="ARBA00022833"/>
    </source>
</evidence>
<sequence length="1211" mass="131970">MQESAQAVQGRQERTRRLREILEQRIAVLDGAWGTMLQGADLKPEDYRSERFADHPMDVTGDPDLLNITRPDVILDVHRQYLAAGADITTTNTFTATSIAQADYGLEGFVREMNIAGARLARQAADEAGGRFVAGSVGPLNVTLSLSPKVDDPAYRAVTFDEVEAAYAEQIEALAEGGVDLLLIETIFDTLNVKAAISAAQRVAPDLPLWISVTIVDKSGRTLSGQTVEAFWNSVKHAEPLVVGVNCSLGADEMRPHVEDLARLAGTYTASHPNAGLPNAFGGYDETPEETGHKVGGFAAEGLINIAGGCCGTSPAHIAKIAEAVRGRAPRQVARPPRRSRFSGLETFEIGPDTGFVMIGERTNVTGSARFRRLIEADDFQAAADVALEQVRGGANLLDVNMDADLLDSEQAMTTFLNLIATEPEIARIPVMIDSSRWSVLEAGLRCVQGNGVVNSISLKEGEEQFLEQARRVRSFGAGVVVMAFDEQGQAETADRKVEICGRAYDLLTQQAGFAPEDIIFDPNVLAVATGMSEHNGYAKEFIEALPRIKERCPGALTSGGISNLSFSFRGNEVVREAMHSAFLLHAVRAGLDMGIVNAGQLAVYADIPADLLEHVEDVLFDRRPDATDRLIEFARTVSGSGTKREVDLSWRERPVAERLAHALVHGITDFIEEDTEEARQTFPTPLEVIEGPLMDGMKIVGDLFGSGKMFLPQVVKSARAMKRSVAYLEPFMEEEKERAKAEGRVQTRRGQGKVVLATVKGDVHDIGKNIVGVVLGCNNYEVVDLGVMVPAAKILDTALEEGADIVGLSGLITPSLDEMVAVAAEMDRRGMKLPLLIGGATTSRQHTAVRIAPAYTNPVLHVLDASRVVGVVSDLMDAGRADALDTANRAEQQRLREAHENRRQQPMLTLEQARANPERMGFEALPVPAFTGLKTLTPSLTELREMIDWQFFFLAWELKGKFPAILEQPAARELYDEGQALLDQIIADGSLRAEGVYGFWPAHSEGDDIVLEDGTRFPMLRQQTAKPEGRPNRSLADYVAPSGDHLGGFAVTVLGAEELAAEYEAQHDDYKAIMVKALADRLAEAFAELIHLRARRDWFEPESQPLLEDLHAERYRGIRPALGYPACPDHSRKSTLFDLLDAGAHGMALTESFATTPAASVSGLIFAHPEARYFTVGRLGRDQIEDYAARAGMTVEETERWLRPNLAYDL</sequence>
<evidence type="ECO:0000256" key="1">
    <source>
        <dbReference type="ARBA" id="ARBA00001700"/>
    </source>
</evidence>
<evidence type="ECO:0000256" key="18">
    <source>
        <dbReference type="ARBA" id="ARBA00025552"/>
    </source>
</evidence>
<keyword evidence="8 21" id="KW-0489">Methyltransferase</keyword>
<evidence type="ECO:0000259" key="24">
    <source>
        <dbReference type="PROSITE" id="PS50972"/>
    </source>
</evidence>
<evidence type="ECO:0000256" key="10">
    <source>
        <dbReference type="ARBA" id="ARBA00022628"/>
    </source>
</evidence>
<evidence type="ECO:0000256" key="8">
    <source>
        <dbReference type="ARBA" id="ARBA00022603"/>
    </source>
</evidence>
<dbReference type="Pfam" id="PF02607">
    <property type="entry name" value="B12-binding_2"/>
    <property type="match status" value="1"/>
</dbReference>
<keyword evidence="15 21" id="KW-0862">Zinc</keyword>
<dbReference type="InterPro" id="IPR003726">
    <property type="entry name" value="HCY_dom"/>
</dbReference>
<dbReference type="PROSITE" id="PS50970">
    <property type="entry name" value="HCY"/>
    <property type="match status" value="1"/>
</dbReference>
<dbReference type="NCBIfam" id="NF007024">
    <property type="entry name" value="PRK09490.1"/>
    <property type="match status" value="1"/>
</dbReference>
<keyword evidence="13 21" id="KW-0479">Metal-binding</keyword>
<accession>A0ABN1QP54</accession>
<feature type="domain" description="AdoMet activation" evidence="25">
    <location>
        <begin position="900"/>
        <end position="1211"/>
    </location>
</feature>
<dbReference type="PROSITE" id="PS50972">
    <property type="entry name" value="PTERIN_BINDING"/>
    <property type="match status" value="1"/>
</dbReference>
<dbReference type="InterPro" id="IPR037010">
    <property type="entry name" value="VitB12-dep_Met_synth_activ_sf"/>
</dbReference>
<dbReference type="Proteomes" id="UP001500665">
    <property type="component" value="Unassembled WGS sequence"/>
</dbReference>
<evidence type="ECO:0000256" key="17">
    <source>
        <dbReference type="ARBA" id="ARBA00023285"/>
    </source>
</evidence>
<dbReference type="NCBIfam" id="TIGR02082">
    <property type="entry name" value="metH"/>
    <property type="match status" value="1"/>
</dbReference>
<dbReference type="InterPro" id="IPR011005">
    <property type="entry name" value="Dihydropteroate_synth-like_sf"/>
</dbReference>
<dbReference type="SMART" id="SM01018">
    <property type="entry name" value="B12-binding_2"/>
    <property type="match status" value="1"/>
</dbReference>
<evidence type="ECO:0000256" key="11">
    <source>
        <dbReference type="ARBA" id="ARBA00022679"/>
    </source>
</evidence>
<feature type="binding site" evidence="22">
    <location>
        <position position="310"/>
    </location>
    <ligand>
        <name>Zn(2+)</name>
        <dbReference type="ChEBI" id="CHEBI:29105"/>
    </ligand>
</feature>
<reference evidence="28 29" key="1">
    <citation type="journal article" date="2019" name="Int. J. Syst. Evol. Microbiol.">
        <title>The Global Catalogue of Microorganisms (GCM) 10K type strain sequencing project: providing services to taxonomists for standard genome sequencing and annotation.</title>
        <authorList>
            <consortium name="The Broad Institute Genomics Platform"/>
            <consortium name="The Broad Institute Genome Sequencing Center for Infectious Disease"/>
            <person name="Wu L."/>
            <person name="Ma J."/>
        </authorList>
    </citation>
    <scope>NUCLEOTIDE SEQUENCE [LARGE SCALE GENOMIC DNA]</scope>
    <source>
        <strain evidence="28 29">JCM 10696</strain>
    </source>
</reference>
<dbReference type="Gene3D" id="1.10.288.10">
    <property type="entry name" value="Cobalamin-dependent Methionine Synthase, domain 2"/>
    <property type="match status" value="1"/>
</dbReference>
<dbReference type="SUPFAM" id="SSF82282">
    <property type="entry name" value="Homocysteine S-methyltransferase"/>
    <property type="match status" value="1"/>
</dbReference>
<dbReference type="PROSITE" id="PS50974">
    <property type="entry name" value="ADOMET_ACTIVATION"/>
    <property type="match status" value="1"/>
</dbReference>
<evidence type="ECO:0000313" key="29">
    <source>
        <dbReference type="Proteomes" id="UP001500665"/>
    </source>
</evidence>
<feature type="domain" description="Pterin-binding" evidence="24">
    <location>
        <begin position="356"/>
        <end position="617"/>
    </location>
</feature>
<dbReference type="InterPro" id="IPR033706">
    <property type="entry name" value="Met_synthase_B12-bd"/>
</dbReference>
<proteinExistence type="inferred from homology"/>
<dbReference type="SUPFAM" id="SSF56507">
    <property type="entry name" value="Methionine synthase activation domain-like"/>
    <property type="match status" value="1"/>
</dbReference>
<comment type="function">
    <text evidence="18 21">Catalyzes the transfer of a methyl group from methyl-cobalamin to homocysteine, yielding enzyme-bound cob(I)alamin and methionine. Subsequently, remethylates the cofactor using methyltetrahydrofolate.</text>
</comment>
<dbReference type="InterPro" id="IPR006158">
    <property type="entry name" value="Cobalamin-bd"/>
</dbReference>
<dbReference type="PROSITE" id="PS51332">
    <property type="entry name" value="B12_BINDING"/>
    <property type="match status" value="1"/>
</dbReference>
<comment type="cofactor">
    <cofactor evidence="3 21">
        <name>methylcob(III)alamin</name>
        <dbReference type="ChEBI" id="CHEBI:28115"/>
    </cofactor>
</comment>
<evidence type="ECO:0000256" key="19">
    <source>
        <dbReference type="ARBA" id="ARBA00031040"/>
    </source>
</evidence>
<dbReference type="InterPro" id="IPR004223">
    <property type="entry name" value="VitB12-dep_Met_synth_activ_dom"/>
</dbReference>
<comment type="pathway">
    <text evidence="4 21">Amino-acid biosynthesis; L-methionine biosynthesis via de novo pathway; L-methionine from L-homocysteine (MetH route): step 1/1.</text>
</comment>
<evidence type="ECO:0000256" key="12">
    <source>
        <dbReference type="ARBA" id="ARBA00022691"/>
    </source>
</evidence>
<dbReference type="PROSITE" id="PS51337">
    <property type="entry name" value="B12_BINDING_NTER"/>
    <property type="match status" value="1"/>
</dbReference>
<dbReference type="Pfam" id="PF02574">
    <property type="entry name" value="S-methyl_trans"/>
    <property type="match status" value="1"/>
</dbReference>
<organism evidence="28 29">
    <name type="scientific">Actinocorallia libanotica</name>
    <dbReference type="NCBI Taxonomy" id="46162"/>
    <lineage>
        <taxon>Bacteria</taxon>
        <taxon>Bacillati</taxon>
        <taxon>Actinomycetota</taxon>
        <taxon>Actinomycetes</taxon>
        <taxon>Streptosporangiales</taxon>
        <taxon>Thermomonosporaceae</taxon>
        <taxon>Actinocorallia</taxon>
    </lineage>
</organism>
<dbReference type="Gene3D" id="3.40.50.280">
    <property type="entry name" value="Cobalamin-binding domain"/>
    <property type="match status" value="1"/>
</dbReference>
<keyword evidence="12 21" id="KW-0949">S-adenosyl-L-methionine</keyword>
<feature type="binding site" evidence="22">
    <location>
        <position position="247"/>
    </location>
    <ligand>
        <name>Zn(2+)</name>
        <dbReference type="ChEBI" id="CHEBI:29105"/>
    </ligand>
</feature>
<evidence type="ECO:0000259" key="26">
    <source>
        <dbReference type="PROSITE" id="PS51332"/>
    </source>
</evidence>
<dbReference type="PANTHER" id="PTHR45833">
    <property type="entry name" value="METHIONINE SYNTHASE"/>
    <property type="match status" value="1"/>
</dbReference>
<evidence type="ECO:0000256" key="2">
    <source>
        <dbReference type="ARBA" id="ARBA00001947"/>
    </source>
</evidence>
<evidence type="ECO:0000256" key="3">
    <source>
        <dbReference type="ARBA" id="ARBA00001956"/>
    </source>
</evidence>
<comment type="catalytic activity">
    <reaction evidence="1 21">
        <text>(6S)-5-methyl-5,6,7,8-tetrahydrofolate + L-homocysteine = (6S)-5,6,7,8-tetrahydrofolate + L-methionine</text>
        <dbReference type="Rhea" id="RHEA:11172"/>
        <dbReference type="ChEBI" id="CHEBI:18608"/>
        <dbReference type="ChEBI" id="CHEBI:57453"/>
        <dbReference type="ChEBI" id="CHEBI:57844"/>
        <dbReference type="ChEBI" id="CHEBI:58199"/>
        <dbReference type="EC" id="2.1.1.13"/>
    </reaction>
</comment>
<dbReference type="Pfam" id="PF00809">
    <property type="entry name" value="Pterin_bind"/>
    <property type="match status" value="1"/>
</dbReference>
<dbReference type="CDD" id="cd02069">
    <property type="entry name" value="methionine_synthase_B12_BD"/>
    <property type="match status" value="1"/>
</dbReference>
<feature type="domain" description="B12-binding" evidence="26">
    <location>
        <begin position="752"/>
        <end position="887"/>
    </location>
</feature>
<evidence type="ECO:0000256" key="9">
    <source>
        <dbReference type="ARBA" id="ARBA00022605"/>
    </source>
</evidence>
<evidence type="ECO:0000256" key="20">
    <source>
        <dbReference type="NCBIfam" id="TIGR02082"/>
    </source>
</evidence>
<dbReference type="EC" id="2.1.1.13" evidence="6 20"/>
<evidence type="ECO:0000259" key="23">
    <source>
        <dbReference type="PROSITE" id="PS50970"/>
    </source>
</evidence>
<dbReference type="Gene3D" id="1.10.1240.10">
    <property type="entry name" value="Methionine synthase domain"/>
    <property type="match status" value="1"/>
</dbReference>
<comment type="cofactor">
    <cofactor evidence="2 21 22">
        <name>Zn(2+)</name>
        <dbReference type="ChEBI" id="CHEBI:29105"/>
    </cofactor>
</comment>
<name>A0ABN1QP54_9ACTN</name>
<comment type="caution">
    <text evidence="28">The sequence shown here is derived from an EMBL/GenBank/DDBJ whole genome shotgun (WGS) entry which is preliminary data.</text>
</comment>
<dbReference type="SUPFAM" id="SSF47644">
    <property type="entry name" value="Methionine synthase domain"/>
    <property type="match status" value="1"/>
</dbReference>
<evidence type="ECO:0000256" key="16">
    <source>
        <dbReference type="ARBA" id="ARBA00023167"/>
    </source>
</evidence>
<keyword evidence="14" id="KW-0677">Repeat</keyword>
<dbReference type="InterPro" id="IPR036594">
    <property type="entry name" value="Meth_synthase_dom"/>
</dbReference>